<dbReference type="InterPro" id="IPR057336">
    <property type="entry name" value="GerAC_N"/>
</dbReference>
<keyword evidence="4 8" id="KW-0732">Signal</keyword>
<keyword evidence="7" id="KW-0449">Lipoprotein</keyword>
<dbReference type="RefSeq" id="WP_066236381.1">
    <property type="nucleotide sequence ID" value="NZ_LRFC01000001.1"/>
</dbReference>
<evidence type="ECO:0000313" key="11">
    <source>
        <dbReference type="EMBL" id="KZE69034.1"/>
    </source>
</evidence>
<comment type="caution">
    <text evidence="11">The sequence shown here is derived from an EMBL/GenBank/DDBJ whole genome shotgun (WGS) entry which is preliminary data.</text>
</comment>
<evidence type="ECO:0000256" key="5">
    <source>
        <dbReference type="ARBA" id="ARBA00023136"/>
    </source>
</evidence>
<dbReference type="GO" id="GO:0009847">
    <property type="term" value="P:spore germination"/>
    <property type="evidence" value="ECO:0007669"/>
    <property type="project" value="InterPro"/>
</dbReference>
<reference evidence="12" key="1">
    <citation type="submission" date="2016-01" db="EMBL/GenBank/DDBJ databases">
        <title>Draft genome of Chromobacterium sp. F49.</title>
        <authorList>
            <person name="Hong K.W."/>
        </authorList>
    </citation>
    <scope>NUCLEOTIDE SEQUENCE [LARGE SCALE GENOMIC DNA]</scope>
    <source>
        <strain evidence="12">P7IIIA</strain>
    </source>
</reference>
<dbReference type="PANTHER" id="PTHR35789:SF1">
    <property type="entry name" value="SPORE GERMINATION PROTEIN B3"/>
    <property type="match status" value="1"/>
</dbReference>
<feature type="domain" description="Spore germination GerAC-like C-terminal" evidence="9">
    <location>
        <begin position="230"/>
        <end position="394"/>
    </location>
</feature>
<accession>A0A161TIM3</accession>
<dbReference type="NCBIfam" id="TIGR02887">
    <property type="entry name" value="spore_ger_x_C"/>
    <property type="match status" value="1"/>
</dbReference>
<dbReference type="AlphaFoldDB" id="A0A161TIM3"/>
<dbReference type="PROSITE" id="PS51257">
    <property type="entry name" value="PROKAR_LIPOPROTEIN"/>
    <property type="match status" value="1"/>
</dbReference>
<evidence type="ECO:0000259" key="9">
    <source>
        <dbReference type="Pfam" id="PF05504"/>
    </source>
</evidence>
<evidence type="ECO:0000256" key="4">
    <source>
        <dbReference type="ARBA" id="ARBA00022729"/>
    </source>
</evidence>
<evidence type="ECO:0000256" key="1">
    <source>
        <dbReference type="ARBA" id="ARBA00004635"/>
    </source>
</evidence>
<name>A0A161TIM3_9BACL</name>
<comment type="subcellular location">
    <subcellularLocation>
        <location evidence="1">Membrane</location>
        <topology evidence="1">Lipid-anchor</topology>
    </subcellularLocation>
</comment>
<dbReference type="InterPro" id="IPR046953">
    <property type="entry name" value="Spore_GerAC-like_C"/>
</dbReference>
<feature type="domain" description="Spore germination protein N-terminal" evidence="10">
    <location>
        <begin position="22"/>
        <end position="195"/>
    </location>
</feature>
<evidence type="ECO:0008006" key="13">
    <source>
        <dbReference type="Google" id="ProtNLM"/>
    </source>
</evidence>
<dbReference type="GO" id="GO:0016020">
    <property type="term" value="C:membrane"/>
    <property type="evidence" value="ECO:0007669"/>
    <property type="project" value="UniProtKB-SubCell"/>
</dbReference>
<gene>
    <name evidence="11" type="ORF">AWM68_01840</name>
</gene>
<evidence type="ECO:0000256" key="8">
    <source>
        <dbReference type="SAM" id="SignalP"/>
    </source>
</evidence>
<dbReference type="EMBL" id="LRFC01000001">
    <property type="protein sequence ID" value="KZE69034.1"/>
    <property type="molecule type" value="Genomic_DNA"/>
</dbReference>
<keyword evidence="12" id="KW-1185">Reference proteome</keyword>
<sequence>MRPLVKSILSLFLLVSLSGCWDQTEIDMKAFVVGIGLDKGKNEKINVTYLIANPEYGSQQGGGSTNEPATETITFEANDLIASRNLANTVIAKEISYDLLSVLIVSKELASDKNFIRWMYDTTKDREIKRNTPLLITEEEASKFIEENDPKLETRPHKYFELMFEHGTETGLIPKSDLIKYFRITEADADLFLAVFGTNKHRGGGKKGDGYLIAGEFQTKGKTNKTNLLGSAVFKEGRMIGKLTGEETRISLLLNDTADLPDYLTTFPDPFNKKFRVTTKIVKKGKNKIDMLYENGTPTLKVNVPLTIEVLTDHSMTNYGKNKVKRDRLKAYLTTRITDKINRLVTKTQKEFKGEPFGWSLQARKNFLTIDEYEKFDWMKTYPNMNIDISVDIRFGEFGRQSELPKLERVRD</sequence>
<protein>
    <recommendedName>
        <fullName evidence="13">Ger(X)C family spore germination protein</fullName>
    </recommendedName>
</protein>
<comment type="similarity">
    <text evidence="2">Belongs to the GerABKC lipoprotein family.</text>
</comment>
<feature type="chain" id="PRO_5038441889" description="Ger(X)C family spore germination protein" evidence="8">
    <location>
        <begin position="22"/>
        <end position="412"/>
    </location>
</feature>
<evidence type="ECO:0000256" key="3">
    <source>
        <dbReference type="ARBA" id="ARBA00022544"/>
    </source>
</evidence>
<evidence type="ECO:0000313" key="12">
    <source>
        <dbReference type="Proteomes" id="UP000076567"/>
    </source>
</evidence>
<keyword evidence="3" id="KW-0309">Germination</keyword>
<dbReference type="PANTHER" id="PTHR35789">
    <property type="entry name" value="SPORE GERMINATION PROTEIN B3"/>
    <property type="match status" value="1"/>
</dbReference>
<dbReference type="InterPro" id="IPR038501">
    <property type="entry name" value="Spore_GerAC_C_sf"/>
</dbReference>
<organism evidence="11 12">
    <name type="scientific">Fictibacillus phosphorivorans</name>
    <dbReference type="NCBI Taxonomy" id="1221500"/>
    <lineage>
        <taxon>Bacteria</taxon>
        <taxon>Bacillati</taxon>
        <taxon>Bacillota</taxon>
        <taxon>Bacilli</taxon>
        <taxon>Bacillales</taxon>
        <taxon>Fictibacillaceae</taxon>
        <taxon>Fictibacillus</taxon>
    </lineage>
</organism>
<feature type="signal peptide" evidence="8">
    <location>
        <begin position="1"/>
        <end position="21"/>
    </location>
</feature>
<evidence type="ECO:0000259" key="10">
    <source>
        <dbReference type="Pfam" id="PF25198"/>
    </source>
</evidence>
<dbReference type="Gene3D" id="3.30.300.210">
    <property type="entry name" value="Nutrient germinant receptor protein C, domain 3"/>
    <property type="match status" value="1"/>
</dbReference>
<keyword evidence="5" id="KW-0472">Membrane</keyword>
<evidence type="ECO:0000256" key="6">
    <source>
        <dbReference type="ARBA" id="ARBA00023139"/>
    </source>
</evidence>
<dbReference type="OrthoDB" id="9816067at2"/>
<dbReference type="Proteomes" id="UP000076567">
    <property type="component" value="Unassembled WGS sequence"/>
</dbReference>
<keyword evidence="6" id="KW-0564">Palmitate</keyword>
<dbReference type="Pfam" id="PF05504">
    <property type="entry name" value="Spore_GerAC"/>
    <property type="match status" value="1"/>
</dbReference>
<dbReference type="Pfam" id="PF25198">
    <property type="entry name" value="Spore_GerAC_N"/>
    <property type="match status" value="1"/>
</dbReference>
<evidence type="ECO:0000256" key="7">
    <source>
        <dbReference type="ARBA" id="ARBA00023288"/>
    </source>
</evidence>
<dbReference type="InterPro" id="IPR008844">
    <property type="entry name" value="Spore_GerAC-like"/>
</dbReference>
<proteinExistence type="inferred from homology"/>
<evidence type="ECO:0000256" key="2">
    <source>
        <dbReference type="ARBA" id="ARBA00007886"/>
    </source>
</evidence>